<dbReference type="PANTHER" id="PTHR31807">
    <property type="entry name" value="AUGMIN FAMILY MEMBER"/>
    <property type="match status" value="1"/>
</dbReference>
<dbReference type="GO" id="GO:0005737">
    <property type="term" value="C:cytoplasm"/>
    <property type="evidence" value="ECO:0007669"/>
    <property type="project" value="TreeGrafter"/>
</dbReference>
<name>A0AAD3SK90_NEPGR</name>
<protein>
    <submittedName>
        <fullName evidence="3">Uncharacterized protein</fullName>
    </submittedName>
</protein>
<gene>
    <name evidence="3" type="ORF">Nepgr_014553</name>
</gene>
<comment type="caution">
    <text evidence="3">The sequence shown here is derived from an EMBL/GenBank/DDBJ whole genome shotgun (WGS) entry which is preliminary data.</text>
</comment>
<feature type="region of interest" description="Disordered" evidence="2">
    <location>
        <begin position="23"/>
        <end position="44"/>
    </location>
</feature>
<proteinExistence type="inferred from homology"/>
<reference evidence="3" key="1">
    <citation type="submission" date="2023-05" db="EMBL/GenBank/DDBJ databases">
        <title>Nepenthes gracilis genome sequencing.</title>
        <authorList>
            <person name="Fukushima K."/>
        </authorList>
    </citation>
    <scope>NUCLEOTIDE SEQUENCE</scope>
    <source>
        <strain evidence="3">SING2019-196</strain>
    </source>
</reference>
<dbReference type="EMBL" id="BSYO01000012">
    <property type="protein sequence ID" value="GMH12712.1"/>
    <property type="molecule type" value="Genomic_DNA"/>
</dbReference>
<evidence type="ECO:0000256" key="2">
    <source>
        <dbReference type="SAM" id="MobiDB-lite"/>
    </source>
</evidence>
<organism evidence="3 4">
    <name type="scientific">Nepenthes gracilis</name>
    <name type="common">Slender pitcher plant</name>
    <dbReference type="NCBI Taxonomy" id="150966"/>
    <lineage>
        <taxon>Eukaryota</taxon>
        <taxon>Viridiplantae</taxon>
        <taxon>Streptophyta</taxon>
        <taxon>Embryophyta</taxon>
        <taxon>Tracheophyta</taxon>
        <taxon>Spermatophyta</taxon>
        <taxon>Magnoliopsida</taxon>
        <taxon>eudicotyledons</taxon>
        <taxon>Gunneridae</taxon>
        <taxon>Pentapetalae</taxon>
        <taxon>Caryophyllales</taxon>
        <taxon>Nepenthaceae</taxon>
        <taxon>Nepenthes</taxon>
    </lineage>
</organism>
<sequence length="185" mass="21590">MDACEAKEEFYSNTAAVNTLKPPLVPAEKNNGVTTRRSRTREIGSRGDLPPHLRRLAHQHRFKIVTVEKTLYRVWRTNLSLWDFVITKRIDLQKLQLELKLNLVLNEQLAYLEDWDLLERDHSTCLTGVIKDLEINPLRHLLSQLAGWHFLSNCKSVMSLTNNRFEYSNTAPQIPNRLALYILRQ</sequence>
<dbReference type="AlphaFoldDB" id="A0AAD3SK90"/>
<keyword evidence="4" id="KW-1185">Reference proteome</keyword>
<dbReference type="PANTHER" id="PTHR31807:SF37">
    <property type="entry name" value="HAUS AUGMIN-LIKE COMPLEX SUBUNIT 8"/>
    <property type="match status" value="1"/>
</dbReference>
<accession>A0AAD3SK90</accession>
<dbReference type="GO" id="GO:0005880">
    <property type="term" value="C:nuclear microtubule"/>
    <property type="evidence" value="ECO:0007669"/>
    <property type="project" value="TreeGrafter"/>
</dbReference>
<dbReference type="GO" id="GO:0051225">
    <property type="term" value="P:spindle assembly"/>
    <property type="evidence" value="ECO:0007669"/>
    <property type="project" value="TreeGrafter"/>
</dbReference>
<evidence type="ECO:0000313" key="4">
    <source>
        <dbReference type="Proteomes" id="UP001279734"/>
    </source>
</evidence>
<evidence type="ECO:0000313" key="3">
    <source>
        <dbReference type="EMBL" id="GMH12712.1"/>
    </source>
</evidence>
<dbReference type="Pfam" id="PF04484">
    <property type="entry name" value="QWRF"/>
    <property type="match status" value="1"/>
</dbReference>
<comment type="similarity">
    <text evidence="1">Belongs to the QWRF family.</text>
</comment>
<evidence type="ECO:0000256" key="1">
    <source>
        <dbReference type="ARBA" id="ARBA00010016"/>
    </source>
</evidence>
<dbReference type="InterPro" id="IPR007573">
    <property type="entry name" value="QWRF"/>
</dbReference>
<dbReference type="Proteomes" id="UP001279734">
    <property type="component" value="Unassembled WGS sequence"/>
</dbReference>
<dbReference type="GO" id="GO:0008017">
    <property type="term" value="F:microtubule binding"/>
    <property type="evidence" value="ECO:0007669"/>
    <property type="project" value="TreeGrafter"/>
</dbReference>